<dbReference type="PATRIC" id="fig|1125702.3.peg.1157"/>
<organism evidence="1 2">
    <name type="scientific">Treponema vincentii F0403</name>
    <dbReference type="NCBI Taxonomy" id="1125702"/>
    <lineage>
        <taxon>Bacteria</taxon>
        <taxon>Pseudomonadati</taxon>
        <taxon>Spirochaetota</taxon>
        <taxon>Spirochaetia</taxon>
        <taxon>Spirochaetales</taxon>
        <taxon>Treponemataceae</taxon>
        <taxon>Treponema</taxon>
    </lineage>
</organism>
<reference evidence="1 2" key="1">
    <citation type="submission" date="2013-04" db="EMBL/GenBank/DDBJ databases">
        <title>The Genome Sequence of Treponema vincentii F0403.</title>
        <authorList>
            <consortium name="The Broad Institute Genomics Platform"/>
            <person name="Earl A."/>
            <person name="Ward D."/>
            <person name="Feldgarden M."/>
            <person name="Gevers D."/>
            <person name="Leonetti C."/>
            <person name="Izard J."/>
            <person name="Walker B."/>
            <person name="Young S."/>
            <person name="Zeng Q."/>
            <person name="Gargeya S."/>
            <person name="Fitzgerald M."/>
            <person name="Haas B."/>
            <person name="Abouelleil A."/>
            <person name="Allen A.W."/>
            <person name="Alvarado L."/>
            <person name="Arachchi H.M."/>
            <person name="Berlin A.M."/>
            <person name="Chapman S.B."/>
            <person name="Gainer-Dewar J."/>
            <person name="Goldberg J."/>
            <person name="Griggs A."/>
            <person name="Gujja S."/>
            <person name="Hansen M."/>
            <person name="Howarth C."/>
            <person name="Imamovic A."/>
            <person name="Ireland A."/>
            <person name="Larimer J."/>
            <person name="McCowan C."/>
            <person name="Murphy C."/>
            <person name="Pearson M."/>
            <person name="Poon T.W."/>
            <person name="Priest M."/>
            <person name="Roberts A."/>
            <person name="Saif S."/>
            <person name="Shea T."/>
            <person name="Sisk P."/>
            <person name="Sykes S."/>
            <person name="Wortman J."/>
            <person name="Nusbaum C."/>
            <person name="Birren B."/>
        </authorList>
    </citation>
    <scope>NUCLEOTIDE SEQUENCE [LARGE SCALE GENOMIC DNA]</scope>
    <source>
        <strain evidence="1 2">F0403</strain>
    </source>
</reference>
<name>S3LCM9_9SPIR</name>
<dbReference type="Proteomes" id="UP000014605">
    <property type="component" value="Unassembled WGS sequence"/>
</dbReference>
<gene>
    <name evidence="1" type="ORF">HMPREF1222_01115</name>
</gene>
<keyword evidence="2" id="KW-1185">Reference proteome</keyword>
<proteinExistence type="predicted"/>
<dbReference type="HOGENOM" id="CLU_2262588_0_0_12"/>
<dbReference type="EMBL" id="ATFC01000007">
    <property type="protein sequence ID" value="EPF47291.1"/>
    <property type="molecule type" value="Genomic_DNA"/>
</dbReference>
<evidence type="ECO:0000313" key="1">
    <source>
        <dbReference type="EMBL" id="EPF47291.1"/>
    </source>
</evidence>
<accession>S3LCM9</accession>
<protein>
    <submittedName>
        <fullName evidence="1">Uncharacterized protein</fullName>
    </submittedName>
</protein>
<dbReference type="AlphaFoldDB" id="S3LCM9"/>
<evidence type="ECO:0000313" key="2">
    <source>
        <dbReference type="Proteomes" id="UP000014605"/>
    </source>
</evidence>
<comment type="caution">
    <text evidence="1">The sequence shown here is derived from an EMBL/GenBank/DDBJ whole genome shotgun (WGS) entry which is preliminary data.</text>
</comment>
<sequence>MGDMNTSREALTALQQKYSGGMPNVYRLSDEQKAWLELKIQTLAEGLQPPQPVMELHKIRNRLAHATEDIPDKELQKMVSFVFDNMEEIRALIETGYTDDQER</sequence>